<dbReference type="Gene3D" id="3.40.50.300">
    <property type="entry name" value="P-loop containing nucleotide triphosphate hydrolases"/>
    <property type="match status" value="1"/>
</dbReference>
<dbReference type="GO" id="GO:0016887">
    <property type="term" value="F:ATP hydrolysis activity"/>
    <property type="evidence" value="ECO:0007669"/>
    <property type="project" value="InterPro"/>
</dbReference>
<feature type="region of interest" description="Disordered" evidence="9">
    <location>
        <begin position="1"/>
        <end position="38"/>
    </location>
</feature>
<dbReference type="GO" id="GO:0005524">
    <property type="term" value="F:ATP binding"/>
    <property type="evidence" value="ECO:0007669"/>
    <property type="project" value="UniProtKB-KW"/>
</dbReference>
<evidence type="ECO:0000256" key="4">
    <source>
        <dbReference type="ARBA" id="ARBA00022840"/>
    </source>
</evidence>
<feature type="compositionally biased region" description="Polar residues" evidence="9">
    <location>
        <begin position="829"/>
        <end position="839"/>
    </location>
</feature>
<keyword evidence="12" id="KW-1185">Reference proteome</keyword>
<dbReference type="InterPro" id="IPR003959">
    <property type="entry name" value="ATPase_AAA_core"/>
</dbReference>
<dbReference type="GO" id="GO:0003677">
    <property type="term" value="F:DNA binding"/>
    <property type="evidence" value="ECO:0007669"/>
    <property type="project" value="UniProtKB-KW"/>
</dbReference>
<evidence type="ECO:0000256" key="9">
    <source>
        <dbReference type="SAM" id="MobiDB-lite"/>
    </source>
</evidence>
<evidence type="ECO:0000256" key="6">
    <source>
        <dbReference type="ARBA" id="ARBA00023242"/>
    </source>
</evidence>
<sequence>MEEEDFDQQYADELDAMDNFDGPGPEPSPPKPKRSLNFCTPVRKSSLLDELNDSLMTPLDSPLDLSDGSVIKQRVRNESDTPCKTGRRDKRIRSNGHTEEENNHTADMLDIGPQSKRQRVNGFSRLPDMDADDITPPSSPTTADKIVNLRNRTLHSHLDDVNDQVDDGYDFERKRVHTRVPQGNFISTRGTEGKVVYLNVKDEMELYSEYDTVGKHAKSTRLLPVSVEQMKDELETERQNRLLEEAANLTQQMRRNLDDGDQSDDDVTMETHEDPSDSKKILWVEKYAPFKYTDLLSEESINRTLLHWIKLWDFVVFGKDIPIKAKEKKKPVKEVKWKKNQIEVLDELDKLNRPKQTLVLLNGPPGLGKTTLAHTVAKHAGYNVVEINASDDRSAEVFKNKIEAATQMKAVMGAEPRPNCLIIDEIDGAPQPAINMLINLTKKIEEQATKKKKKDGGVLLRPIICICNDQYVPALRQLRQTALIMNFPPTEPSRLAARLYEVIKQEHMKSDMTTLLALCEKTDNDIRSCLNTLQFIQRKCKELTVKMVQHVTIGQKDTNKSLFSLWYDIFSIPRAKKNKFITIQDIKNNEVQVNNQSLPARFNNILHSTYAAGEYDRVIQGLFENYCECKYKDPKMEGLNFAMDWLTFVDSVNQYTMHIQDYSLMGYVPYIAVTFHLLFAANQPPRIQYPHSQYDALTKHNKFTNLIGSLMSDMSPSVRKYLNTASMTMEVLPPLMDIIQPNFRPVNTQLYSTREKEEMAQLIRIMIAYNMTYHQEKTFEGQFSYVLDPHVDEVVRFTGMKQHKQLTYAAKQLVAREIEMEKMRRNDKNYTSSSTPAKNVENKSNTDVKKGPVIPNHKQKLQAISLNPHQMVQKDFFGRVIKQKTQDSQSSTQKDEKKKNVLNTDIWFHFKGGFSNAVRRNVRVQDLI</sequence>
<comment type="caution">
    <text evidence="11">The sequence shown here is derived from an EMBL/GenBank/DDBJ whole genome shotgun (WGS) entry which is preliminary data.</text>
</comment>
<dbReference type="SUPFAM" id="SSF52540">
    <property type="entry name" value="P-loop containing nucleoside triphosphate hydrolases"/>
    <property type="match status" value="1"/>
</dbReference>
<keyword evidence="3" id="KW-0547">Nucleotide-binding</keyword>
<keyword evidence="4" id="KW-0067">ATP-binding</keyword>
<comment type="subcellular location">
    <subcellularLocation>
        <location evidence="1">Nucleus</location>
    </subcellularLocation>
</comment>
<dbReference type="InterPro" id="IPR047854">
    <property type="entry name" value="RFC_lid"/>
</dbReference>
<keyword evidence="6" id="KW-0539">Nucleus</keyword>
<feature type="domain" description="AAA+ ATPase" evidence="10">
    <location>
        <begin position="355"/>
        <end position="489"/>
    </location>
</feature>
<name>A0A8S3PYE8_MYTED</name>
<protein>
    <submittedName>
        <fullName evidence="11">CTF18</fullName>
    </submittedName>
</protein>
<dbReference type="InterPro" id="IPR027417">
    <property type="entry name" value="P-loop_NTPase"/>
</dbReference>
<dbReference type="FunFam" id="3.40.50.300:FF:001083">
    <property type="entry name" value="Chromosome transmission fidelity factor 18"/>
    <property type="match status" value="1"/>
</dbReference>
<evidence type="ECO:0000259" key="10">
    <source>
        <dbReference type="SMART" id="SM00382"/>
    </source>
</evidence>
<proteinExistence type="inferred from homology"/>
<evidence type="ECO:0000256" key="1">
    <source>
        <dbReference type="ARBA" id="ARBA00004123"/>
    </source>
</evidence>
<evidence type="ECO:0000256" key="8">
    <source>
        <dbReference type="ARBA" id="ARBA00043975"/>
    </source>
</evidence>
<dbReference type="CDD" id="cd18140">
    <property type="entry name" value="HLD_clamp_RFC"/>
    <property type="match status" value="1"/>
</dbReference>
<dbReference type="SMART" id="SM00382">
    <property type="entry name" value="AAA"/>
    <property type="match status" value="1"/>
</dbReference>
<accession>A0A8S3PYE8</accession>
<feature type="region of interest" description="Disordered" evidence="9">
    <location>
        <begin position="76"/>
        <end position="105"/>
    </location>
</feature>
<keyword evidence="5" id="KW-0238">DNA-binding</keyword>
<evidence type="ECO:0000313" key="11">
    <source>
        <dbReference type="EMBL" id="CAG2188809.1"/>
    </source>
</evidence>
<dbReference type="InterPro" id="IPR003593">
    <property type="entry name" value="AAA+_ATPase"/>
</dbReference>
<organism evidence="11 12">
    <name type="scientific">Mytilus edulis</name>
    <name type="common">Blue mussel</name>
    <dbReference type="NCBI Taxonomy" id="6550"/>
    <lineage>
        <taxon>Eukaryota</taxon>
        <taxon>Metazoa</taxon>
        <taxon>Spiralia</taxon>
        <taxon>Lophotrochozoa</taxon>
        <taxon>Mollusca</taxon>
        <taxon>Bivalvia</taxon>
        <taxon>Autobranchia</taxon>
        <taxon>Pteriomorphia</taxon>
        <taxon>Mytilida</taxon>
        <taxon>Mytiloidea</taxon>
        <taxon>Mytilidae</taxon>
        <taxon>Mytilinae</taxon>
        <taxon>Mytilus</taxon>
    </lineage>
</organism>
<dbReference type="GO" id="GO:0005634">
    <property type="term" value="C:nucleus"/>
    <property type="evidence" value="ECO:0007669"/>
    <property type="project" value="UniProtKB-SubCell"/>
</dbReference>
<dbReference type="PANTHER" id="PTHR46765:SF1">
    <property type="entry name" value="P-LOOP CONTAINING NUCLEOSIDE TRIPHOSPHATE HYDROLASES SUPERFAMILY PROTEIN"/>
    <property type="match status" value="1"/>
</dbReference>
<gene>
    <name evidence="11" type="ORF">MEDL_4274</name>
</gene>
<evidence type="ECO:0000256" key="3">
    <source>
        <dbReference type="ARBA" id="ARBA00022741"/>
    </source>
</evidence>
<dbReference type="Gene3D" id="1.10.8.60">
    <property type="match status" value="1"/>
</dbReference>
<feature type="region of interest" description="Disordered" evidence="9">
    <location>
        <begin position="824"/>
        <end position="853"/>
    </location>
</feature>
<evidence type="ECO:0000313" key="12">
    <source>
        <dbReference type="Proteomes" id="UP000683360"/>
    </source>
</evidence>
<dbReference type="Proteomes" id="UP000683360">
    <property type="component" value="Unassembled WGS sequence"/>
</dbReference>
<reference evidence="11" key="1">
    <citation type="submission" date="2021-03" db="EMBL/GenBank/DDBJ databases">
        <authorList>
            <person name="Bekaert M."/>
        </authorList>
    </citation>
    <scope>NUCLEOTIDE SEQUENCE</scope>
</reference>
<dbReference type="PANTHER" id="PTHR46765">
    <property type="entry name" value="P-LOOP CONTAINING NUCLEOSIDE TRIPHOSPHATE HYDROLASES SUPERFAMILY PROTEIN"/>
    <property type="match status" value="1"/>
</dbReference>
<dbReference type="EMBL" id="CAJPWZ010000276">
    <property type="protein sequence ID" value="CAG2188809.1"/>
    <property type="molecule type" value="Genomic_DNA"/>
</dbReference>
<feature type="region of interest" description="Disordered" evidence="9">
    <location>
        <begin position="254"/>
        <end position="274"/>
    </location>
</feature>
<dbReference type="GO" id="GO:0006260">
    <property type="term" value="P:DNA replication"/>
    <property type="evidence" value="ECO:0007669"/>
    <property type="project" value="UniProtKB-KW"/>
</dbReference>
<dbReference type="OrthoDB" id="2195431at2759"/>
<keyword evidence="2" id="KW-0235">DNA replication</keyword>
<feature type="compositionally biased region" description="Basic residues" evidence="9">
    <location>
        <begin position="85"/>
        <end position="94"/>
    </location>
</feature>
<feature type="compositionally biased region" description="Acidic residues" evidence="9">
    <location>
        <begin position="1"/>
        <end position="18"/>
    </location>
</feature>
<keyword evidence="7" id="KW-0131">Cell cycle</keyword>
<evidence type="ECO:0000256" key="5">
    <source>
        <dbReference type="ARBA" id="ARBA00023125"/>
    </source>
</evidence>
<evidence type="ECO:0000256" key="2">
    <source>
        <dbReference type="ARBA" id="ARBA00022705"/>
    </source>
</evidence>
<dbReference type="AlphaFoldDB" id="A0A8S3PYE8"/>
<dbReference type="Pfam" id="PF00004">
    <property type="entry name" value="AAA"/>
    <property type="match status" value="1"/>
</dbReference>
<comment type="similarity">
    <text evidence="8">Belongs to the activator 1 small subunits family. CTF18 subfamily.</text>
</comment>
<feature type="compositionally biased region" description="Basic and acidic residues" evidence="9">
    <location>
        <begin position="840"/>
        <end position="850"/>
    </location>
</feature>
<evidence type="ECO:0000256" key="7">
    <source>
        <dbReference type="ARBA" id="ARBA00023306"/>
    </source>
</evidence>
<feature type="compositionally biased region" description="Acidic residues" evidence="9">
    <location>
        <begin position="259"/>
        <end position="268"/>
    </location>
</feature>
<dbReference type="CDD" id="cd00009">
    <property type="entry name" value="AAA"/>
    <property type="match status" value="1"/>
</dbReference>
<dbReference type="InterPro" id="IPR053016">
    <property type="entry name" value="CTF18-RFC_complex"/>
</dbReference>